<dbReference type="KEGG" id="nhe:NECHADRAFT_86839"/>
<evidence type="ECO:0000313" key="2">
    <source>
        <dbReference type="Proteomes" id="UP000005206"/>
    </source>
</evidence>
<proteinExistence type="predicted"/>
<dbReference type="HOGENOM" id="CLU_1489383_0_0_1"/>
<dbReference type="GeneID" id="9676015"/>
<reference evidence="1 2" key="1">
    <citation type="journal article" date="2009" name="PLoS Genet.">
        <title>The genome of Nectria haematococca: contribution of supernumerary chromosomes to gene expansion.</title>
        <authorList>
            <person name="Coleman J.J."/>
            <person name="Rounsley S.D."/>
            <person name="Rodriguez-Carres M."/>
            <person name="Kuo A."/>
            <person name="Wasmann C.C."/>
            <person name="Grimwood J."/>
            <person name="Schmutz J."/>
            <person name="Taga M."/>
            <person name="White G.J."/>
            <person name="Zhou S."/>
            <person name="Schwartz D.C."/>
            <person name="Freitag M."/>
            <person name="Ma L.J."/>
            <person name="Danchin E.G."/>
            <person name="Henrissat B."/>
            <person name="Coutinho P.M."/>
            <person name="Nelson D.R."/>
            <person name="Straney D."/>
            <person name="Napoli C.A."/>
            <person name="Barker B.M."/>
            <person name="Gribskov M."/>
            <person name="Rep M."/>
            <person name="Kroken S."/>
            <person name="Molnar I."/>
            <person name="Rensing C."/>
            <person name="Kennell J.C."/>
            <person name="Zamora J."/>
            <person name="Farman M.L."/>
            <person name="Selker E.U."/>
            <person name="Salamov A."/>
            <person name="Shapiro H."/>
            <person name="Pangilinan J."/>
            <person name="Lindquist E."/>
            <person name="Lamers C."/>
            <person name="Grigoriev I.V."/>
            <person name="Geiser D.M."/>
            <person name="Covert S.F."/>
            <person name="Temporini E."/>
            <person name="Vanetten H.D."/>
        </authorList>
    </citation>
    <scope>NUCLEOTIDE SEQUENCE [LARGE SCALE GENOMIC DNA]</scope>
    <source>
        <strain evidence="2">ATCC MYA-4622 / CBS 123669 / FGSC 9596 / NRRL 45880 / 77-13-4</strain>
    </source>
</reference>
<dbReference type="OrthoDB" id="439917at2759"/>
<protein>
    <submittedName>
        <fullName evidence="1">Uncharacterized protein</fullName>
    </submittedName>
</protein>
<gene>
    <name evidence="1" type="ORF">NECHADRAFT_86839</name>
</gene>
<evidence type="ECO:0000313" key="1">
    <source>
        <dbReference type="EMBL" id="EEU35630.1"/>
    </source>
</evidence>
<keyword evidence="2" id="KW-1185">Reference proteome</keyword>
<sequence length="181" mass="18304">MKKDKNNCGACRNVCKKYQSCDQGSCVCSAGLTTCGDACKNLLTDKKNYGSCGNICSGGSICSAGSCVCPNGKTLCSDGCYNLNTDSSSCGVCKLQAEPLVLEAPVSALVALKTNSAVANAPTSILILGTVGDVSTTITIGIVGVVAKRVQEGPLVLEAAASVLPTKSSAVLRACLLIATR</sequence>
<dbReference type="AlphaFoldDB" id="C7ZK79"/>
<dbReference type="eggNOG" id="ENOG502SBSU">
    <property type="taxonomic scope" value="Eukaryota"/>
</dbReference>
<dbReference type="STRING" id="660122.C7ZK79"/>
<dbReference type="EMBL" id="GG698937">
    <property type="protein sequence ID" value="EEU35630.1"/>
    <property type="molecule type" value="Genomic_DNA"/>
</dbReference>
<name>C7ZK79_FUSV7</name>
<accession>C7ZK79</accession>
<dbReference type="InParanoid" id="C7ZK79"/>
<organism evidence="1 2">
    <name type="scientific">Fusarium vanettenii (strain ATCC MYA-4622 / CBS 123669 / FGSC 9596 / NRRL 45880 / 77-13-4)</name>
    <name type="common">Fusarium solani subsp. pisi</name>
    <dbReference type="NCBI Taxonomy" id="660122"/>
    <lineage>
        <taxon>Eukaryota</taxon>
        <taxon>Fungi</taxon>
        <taxon>Dikarya</taxon>
        <taxon>Ascomycota</taxon>
        <taxon>Pezizomycotina</taxon>
        <taxon>Sordariomycetes</taxon>
        <taxon>Hypocreomycetidae</taxon>
        <taxon>Hypocreales</taxon>
        <taxon>Nectriaceae</taxon>
        <taxon>Fusarium</taxon>
        <taxon>Fusarium solani species complex</taxon>
        <taxon>Fusarium vanettenii</taxon>
    </lineage>
</organism>
<dbReference type="VEuPathDB" id="FungiDB:NECHADRAFT_86839"/>
<dbReference type="RefSeq" id="XP_003041343.1">
    <property type="nucleotide sequence ID" value="XM_003041297.1"/>
</dbReference>
<dbReference type="Proteomes" id="UP000005206">
    <property type="component" value="Chromosome 11"/>
</dbReference>